<evidence type="ECO:0000256" key="3">
    <source>
        <dbReference type="ARBA" id="ARBA00022729"/>
    </source>
</evidence>
<feature type="signal peptide" evidence="5">
    <location>
        <begin position="1"/>
        <end position="23"/>
    </location>
</feature>
<comment type="caution">
    <text evidence="6">The sequence shown here is derived from an EMBL/GenBank/DDBJ whole genome shotgun (WGS) entry which is preliminary data.</text>
</comment>
<dbReference type="Gene3D" id="2.50.20.10">
    <property type="entry name" value="Lipoprotein localisation LolA/LolB/LppX"/>
    <property type="match status" value="1"/>
</dbReference>
<keyword evidence="3 5" id="KW-0732">Signal</keyword>
<comment type="subunit">
    <text evidence="1">Monomer.</text>
</comment>
<dbReference type="Proteomes" id="UP001196601">
    <property type="component" value="Unassembled WGS sequence"/>
</dbReference>
<evidence type="ECO:0000256" key="5">
    <source>
        <dbReference type="SAM" id="SignalP"/>
    </source>
</evidence>
<gene>
    <name evidence="6" type="ORF">I0D00_10160</name>
</gene>
<protein>
    <submittedName>
        <fullName evidence="6">Outer membrane lipoprotein carrier protein LolA</fullName>
    </submittedName>
</protein>
<evidence type="ECO:0000256" key="2">
    <source>
        <dbReference type="ARBA" id="ARBA00022448"/>
    </source>
</evidence>
<name>A0ABS5Q1X9_9PSED</name>
<keyword evidence="4" id="KW-0653">Protein transport</keyword>
<feature type="chain" id="PRO_5047172948" evidence="5">
    <location>
        <begin position="24"/>
        <end position="201"/>
    </location>
</feature>
<evidence type="ECO:0000313" key="6">
    <source>
        <dbReference type="EMBL" id="MBS7662298.1"/>
    </source>
</evidence>
<evidence type="ECO:0000256" key="1">
    <source>
        <dbReference type="ARBA" id="ARBA00011245"/>
    </source>
</evidence>
<dbReference type="Pfam" id="PF19574">
    <property type="entry name" value="LolA_3"/>
    <property type="match status" value="1"/>
</dbReference>
<sequence length="201" mass="22295">MSPLRRLLAALALGLLATPPAWAFDLDQLGARLATQAVVRGPFVQEKHLRALERPLTSRGQFVLSAEHGLLWQLRSPLQLDYRIDRAGVARHTGSGWQALPGQDMAAQQSRLFLALLRGDRSGLERDFDLRLSGSGEAWTLRLTPRALLLRQVFSAIHIQGGAQVERIELLETQGDRTLLRLPQSRADVALQAQERDAFAP</sequence>
<organism evidence="6 7">
    <name type="scientific">Pseudomonas lalucatii</name>
    <dbReference type="NCBI Taxonomy" id="1424203"/>
    <lineage>
        <taxon>Bacteria</taxon>
        <taxon>Pseudomonadati</taxon>
        <taxon>Pseudomonadota</taxon>
        <taxon>Gammaproteobacteria</taxon>
        <taxon>Pseudomonadales</taxon>
        <taxon>Pseudomonadaceae</taxon>
        <taxon>Pseudomonas</taxon>
    </lineage>
</organism>
<accession>A0ABS5Q1X9</accession>
<proteinExistence type="predicted"/>
<keyword evidence="2" id="KW-0813">Transport</keyword>
<dbReference type="InterPro" id="IPR004564">
    <property type="entry name" value="OM_lipoprot_carrier_LolA-like"/>
</dbReference>
<dbReference type="EMBL" id="JADPMV010000001">
    <property type="protein sequence ID" value="MBS7662298.1"/>
    <property type="molecule type" value="Genomic_DNA"/>
</dbReference>
<keyword evidence="6" id="KW-0449">Lipoprotein</keyword>
<dbReference type="InterPro" id="IPR029046">
    <property type="entry name" value="LolA/LolB/LppX"/>
</dbReference>
<keyword evidence="7" id="KW-1185">Reference proteome</keyword>
<evidence type="ECO:0000313" key="7">
    <source>
        <dbReference type="Proteomes" id="UP001196601"/>
    </source>
</evidence>
<dbReference type="CDD" id="cd16325">
    <property type="entry name" value="LolA"/>
    <property type="match status" value="1"/>
</dbReference>
<evidence type="ECO:0000256" key="4">
    <source>
        <dbReference type="ARBA" id="ARBA00022927"/>
    </source>
</evidence>
<reference evidence="6 7" key="1">
    <citation type="journal article" date="2021" name="Syst. Appl. Microbiol.">
        <title>Pseudomonas lalucatii sp. nov. isolated from Vallgornera, a karstic cave in Mallorca, Western Mediterranean.</title>
        <authorList>
            <person name="Busquets A."/>
            <person name="Mulet M."/>
            <person name="Gomila M."/>
            <person name="Garcia-Valdes E."/>
        </authorList>
    </citation>
    <scope>NUCLEOTIDE SEQUENCE [LARGE SCALE GENOMIC DNA]</scope>
    <source>
        <strain evidence="6 7">R1b54</strain>
    </source>
</reference>
<dbReference type="SUPFAM" id="SSF89392">
    <property type="entry name" value="Prokaryotic lipoproteins and lipoprotein localization factors"/>
    <property type="match status" value="1"/>
</dbReference>
<dbReference type="RefSeq" id="WP_213639601.1">
    <property type="nucleotide sequence ID" value="NZ_JADPMV010000001.1"/>
</dbReference>